<feature type="domain" description="Protein kinase" evidence="7">
    <location>
        <begin position="24"/>
        <end position="291"/>
    </location>
</feature>
<dbReference type="PANTHER" id="PTHR11909">
    <property type="entry name" value="CASEIN KINASE-RELATED"/>
    <property type="match status" value="1"/>
</dbReference>
<dbReference type="GO" id="GO:0004674">
    <property type="term" value="F:protein serine/threonine kinase activity"/>
    <property type="evidence" value="ECO:0007669"/>
    <property type="project" value="UniProtKB-KW"/>
</dbReference>
<dbReference type="SUPFAM" id="SSF56112">
    <property type="entry name" value="Protein kinase-like (PK-like)"/>
    <property type="match status" value="1"/>
</dbReference>
<dbReference type="Proteomes" id="UP000659654">
    <property type="component" value="Unassembled WGS sequence"/>
</dbReference>
<dbReference type="eggNOG" id="KOG1164">
    <property type="taxonomic scope" value="Eukaryota"/>
</dbReference>
<keyword evidence="10" id="KW-1185">Reference proteome</keyword>
<proteinExistence type="inferred from homology"/>
<evidence type="ECO:0000256" key="5">
    <source>
        <dbReference type="ARBA" id="ARBA00022840"/>
    </source>
</evidence>
<reference evidence="11" key="1">
    <citation type="submission" date="2016-11" db="UniProtKB">
        <authorList>
            <consortium name="WormBaseParasite"/>
        </authorList>
    </citation>
    <scope>IDENTIFICATION</scope>
</reference>
<evidence type="ECO:0000313" key="9">
    <source>
        <dbReference type="Proteomes" id="UP000095284"/>
    </source>
</evidence>
<evidence type="ECO:0000313" key="10">
    <source>
        <dbReference type="Proteomes" id="UP000659654"/>
    </source>
</evidence>
<evidence type="ECO:0000313" key="8">
    <source>
        <dbReference type="EMBL" id="CAD5208683.1"/>
    </source>
</evidence>
<dbReference type="EMBL" id="CAJFCV020000001">
    <property type="protein sequence ID" value="CAG9082475.1"/>
    <property type="molecule type" value="Genomic_DNA"/>
</dbReference>
<organism evidence="9 11">
    <name type="scientific">Bursaphelenchus xylophilus</name>
    <name type="common">Pinewood nematode worm</name>
    <name type="synonym">Aphelenchoides xylophilus</name>
    <dbReference type="NCBI Taxonomy" id="6326"/>
    <lineage>
        <taxon>Eukaryota</taxon>
        <taxon>Metazoa</taxon>
        <taxon>Ecdysozoa</taxon>
        <taxon>Nematoda</taxon>
        <taxon>Chromadorea</taxon>
        <taxon>Rhabditida</taxon>
        <taxon>Tylenchina</taxon>
        <taxon>Tylenchomorpha</taxon>
        <taxon>Aphelenchoidea</taxon>
        <taxon>Aphelenchoididae</taxon>
        <taxon>Bursaphelenchus</taxon>
    </lineage>
</organism>
<protein>
    <submittedName>
        <fullName evidence="8">(pine wood nematode) hypothetical protein</fullName>
    </submittedName>
    <submittedName>
        <fullName evidence="11">Protein kinase domain-containing protein</fullName>
    </submittedName>
</protein>
<dbReference type="PROSITE" id="PS50011">
    <property type="entry name" value="PROTEIN_KINASE_DOM"/>
    <property type="match status" value="1"/>
</dbReference>
<sequence>MVESNDSDEGPVDLAVGKVVAKRFLIHYKCGEGGCGTVYKVEDLEKKKHFYALKAESNSASGGAVLKLEVAILRRLQGRKHFAELIQSGKRERYSYMVMTLFGPSLSYVLKKKVKGDLSISSTVRIGIQLLYCIKTLHDAGYIHRDIKPGNLALGRHFPQSRFLYMLDFGLSREHITRDGDKVLMRRPRTDTLFRGTPKYCSISTHERNEQGRPDDLWSLVYLIAELRGPLPWEDLSSKHDIKELKKRTPDTKLLANCPIQMLEITAHLRSLTYYTRPNYFFIYKKFMEVMKEGGFKFTDPYDWEKTVMAKKKRIRHDGESTSLHYIKHSADSGNSPSFCDEDFTSNPLGF</sequence>
<dbReference type="GO" id="GO:0005524">
    <property type="term" value="F:ATP binding"/>
    <property type="evidence" value="ECO:0007669"/>
    <property type="project" value="UniProtKB-KW"/>
</dbReference>
<dbReference type="Proteomes" id="UP000582659">
    <property type="component" value="Unassembled WGS sequence"/>
</dbReference>
<dbReference type="InterPro" id="IPR011009">
    <property type="entry name" value="Kinase-like_dom_sf"/>
</dbReference>
<evidence type="ECO:0000256" key="3">
    <source>
        <dbReference type="ARBA" id="ARBA00022741"/>
    </source>
</evidence>
<evidence type="ECO:0000256" key="4">
    <source>
        <dbReference type="ARBA" id="ARBA00022777"/>
    </source>
</evidence>
<keyword evidence="3" id="KW-0547">Nucleotide-binding</keyword>
<dbReference type="GO" id="GO:0015630">
    <property type="term" value="C:microtubule cytoskeleton"/>
    <property type="evidence" value="ECO:0007669"/>
    <property type="project" value="UniProtKB-ARBA"/>
</dbReference>
<gene>
    <name evidence="8" type="ORF">BXYJ_LOCUS919</name>
</gene>
<evidence type="ECO:0000256" key="1">
    <source>
        <dbReference type="ARBA" id="ARBA00022527"/>
    </source>
</evidence>
<keyword evidence="1" id="KW-0723">Serine/threonine-protein kinase</keyword>
<evidence type="ECO:0000256" key="2">
    <source>
        <dbReference type="ARBA" id="ARBA00022679"/>
    </source>
</evidence>
<dbReference type="Proteomes" id="UP000095284">
    <property type="component" value="Unplaced"/>
</dbReference>
<accession>A0A1I7S5Z4</accession>
<dbReference type="InterPro" id="IPR050235">
    <property type="entry name" value="CK1_Ser-Thr_kinase"/>
</dbReference>
<keyword evidence="5" id="KW-0067">ATP-binding</keyword>
<dbReference type="OrthoDB" id="5979581at2759"/>
<dbReference type="Pfam" id="PF00069">
    <property type="entry name" value="Pkinase"/>
    <property type="match status" value="1"/>
</dbReference>
<dbReference type="InterPro" id="IPR000719">
    <property type="entry name" value="Prot_kinase_dom"/>
</dbReference>
<evidence type="ECO:0000259" key="7">
    <source>
        <dbReference type="PROSITE" id="PS50011"/>
    </source>
</evidence>
<comment type="similarity">
    <text evidence="6">Belongs to the protein kinase superfamily. CK1 Ser/Thr protein kinase family.</text>
</comment>
<keyword evidence="4" id="KW-0418">Kinase</keyword>
<name>A0A1I7S5Z4_BURXY</name>
<evidence type="ECO:0000313" key="11">
    <source>
        <dbReference type="WBParaSite" id="BXY_0843000.1"/>
    </source>
</evidence>
<dbReference type="EMBL" id="CAJFDI010000001">
    <property type="protein sequence ID" value="CAD5208683.1"/>
    <property type="molecule type" value="Genomic_DNA"/>
</dbReference>
<dbReference type="SMART" id="SM00220">
    <property type="entry name" value="S_TKc"/>
    <property type="match status" value="1"/>
</dbReference>
<dbReference type="Gene3D" id="1.10.510.10">
    <property type="entry name" value="Transferase(Phosphotransferase) domain 1"/>
    <property type="match status" value="1"/>
</dbReference>
<evidence type="ECO:0000256" key="6">
    <source>
        <dbReference type="ARBA" id="ARBA00061588"/>
    </source>
</evidence>
<keyword evidence="2" id="KW-0808">Transferase</keyword>
<dbReference type="SMR" id="A0A1I7S5Z4"/>
<dbReference type="FunFam" id="3.30.200.20:FF:000358">
    <property type="entry name" value="Tau tubulin kinase 2b"/>
    <property type="match status" value="1"/>
</dbReference>
<dbReference type="WBParaSite" id="BXY_0843000.1">
    <property type="protein sequence ID" value="BXY_0843000.1"/>
    <property type="gene ID" value="BXY_0843000"/>
</dbReference>
<dbReference type="AlphaFoldDB" id="A0A1I7S5Z4"/>
<reference evidence="8" key="2">
    <citation type="submission" date="2020-09" db="EMBL/GenBank/DDBJ databases">
        <authorList>
            <person name="Kikuchi T."/>
        </authorList>
    </citation>
    <scope>NUCLEOTIDE SEQUENCE</scope>
    <source>
        <strain evidence="8">Ka4C1</strain>
    </source>
</reference>